<evidence type="ECO:0000313" key="15">
    <source>
        <dbReference type="Proteomes" id="UP000284465"/>
    </source>
</evidence>
<sequence>MEIKMDIISELNGKRILIWGYGREGKATEHFLQRCVKPASVDIFEGKKEEIDEDDYDFIIKSPGIVMNEENPKYTSETELFLQQFRDQVIGITGTKGKSTTSAMLYTVLKACSSRPVLLLGNIGQPCLDYFEEVTEDTIIVYEMSCHQLAHTNVSPHIAIFLNLYEEHLDYYGTVEKYFEAKSHIAAYQKSGDYFFVGENVPQIDTKAQRTVLHQPKGVHYELKLAGEHNQYDAQFVERVAELLGCEKEAVLKSMADFEGLPHRLQYVGTYRGVRYYDDSISTIPEAAINAAMSIPDAKTVLIGGMDRGINYDLLVAFIREHKEFQFICAYASGKRIFGEVGDCENCVYAEDLEQAVEAAVQMTEPGGACILSPAAASYGYFKNFEERGETFQKYVHAFAQ</sequence>
<evidence type="ECO:0000256" key="4">
    <source>
        <dbReference type="ARBA" id="ARBA00022598"/>
    </source>
</evidence>
<comment type="function">
    <text evidence="12">Cell wall formation. Catalyzes the addition of glutamate to the nucleotide precursor UDP-N-acetylmuramoyl-L-alanine (UMA).</text>
</comment>
<evidence type="ECO:0000256" key="8">
    <source>
        <dbReference type="ARBA" id="ARBA00022960"/>
    </source>
</evidence>
<dbReference type="SUPFAM" id="SSF53623">
    <property type="entry name" value="MurD-like peptide ligases, catalytic domain"/>
    <property type="match status" value="1"/>
</dbReference>
<keyword evidence="5 12" id="KW-0132">Cell division</keyword>
<dbReference type="Proteomes" id="UP000284465">
    <property type="component" value="Unassembled WGS sequence"/>
</dbReference>
<evidence type="ECO:0000256" key="7">
    <source>
        <dbReference type="ARBA" id="ARBA00022840"/>
    </source>
</evidence>
<comment type="caution">
    <text evidence="14">The sequence shown here is derived from an EMBL/GenBank/DDBJ whole genome shotgun (WGS) entry which is preliminary data.</text>
</comment>
<evidence type="ECO:0000256" key="11">
    <source>
        <dbReference type="ARBA" id="ARBA00023316"/>
    </source>
</evidence>
<dbReference type="GO" id="GO:0005524">
    <property type="term" value="F:ATP binding"/>
    <property type="evidence" value="ECO:0007669"/>
    <property type="project" value="UniProtKB-UniRule"/>
</dbReference>
<dbReference type="GO" id="GO:0009252">
    <property type="term" value="P:peptidoglycan biosynthetic process"/>
    <property type="evidence" value="ECO:0007669"/>
    <property type="project" value="UniProtKB-UniRule"/>
</dbReference>
<evidence type="ECO:0000256" key="3">
    <source>
        <dbReference type="ARBA" id="ARBA00022490"/>
    </source>
</evidence>
<evidence type="ECO:0000259" key="13">
    <source>
        <dbReference type="Pfam" id="PF08245"/>
    </source>
</evidence>
<dbReference type="PANTHER" id="PTHR43692:SF1">
    <property type="entry name" value="UDP-N-ACETYLMURAMOYLALANINE--D-GLUTAMATE LIGASE"/>
    <property type="match status" value="1"/>
</dbReference>
<comment type="subcellular location">
    <subcellularLocation>
        <location evidence="1 12">Cytoplasm</location>
    </subcellularLocation>
</comment>
<keyword evidence="10 12" id="KW-0131">Cell cycle</keyword>
<evidence type="ECO:0000256" key="10">
    <source>
        <dbReference type="ARBA" id="ARBA00023306"/>
    </source>
</evidence>
<dbReference type="RefSeq" id="WP_015559793.1">
    <property type="nucleotide sequence ID" value="NZ_QSFP01000001.1"/>
</dbReference>
<evidence type="ECO:0000256" key="1">
    <source>
        <dbReference type="ARBA" id="ARBA00004496"/>
    </source>
</evidence>
<evidence type="ECO:0000313" key="14">
    <source>
        <dbReference type="EMBL" id="RHA70310.1"/>
    </source>
</evidence>
<comment type="similarity">
    <text evidence="12">Belongs to the MurCDEF family.</text>
</comment>
<dbReference type="GO" id="GO:0008360">
    <property type="term" value="P:regulation of cell shape"/>
    <property type="evidence" value="ECO:0007669"/>
    <property type="project" value="UniProtKB-KW"/>
</dbReference>
<dbReference type="EC" id="6.3.2.9" evidence="12"/>
<evidence type="ECO:0000256" key="9">
    <source>
        <dbReference type="ARBA" id="ARBA00022984"/>
    </source>
</evidence>
<organism evidence="14 15">
    <name type="scientific">Roseburia intestinalis</name>
    <dbReference type="NCBI Taxonomy" id="166486"/>
    <lineage>
        <taxon>Bacteria</taxon>
        <taxon>Bacillati</taxon>
        <taxon>Bacillota</taxon>
        <taxon>Clostridia</taxon>
        <taxon>Lachnospirales</taxon>
        <taxon>Lachnospiraceae</taxon>
        <taxon>Roseburia</taxon>
    </lineage>
</organism>
<dbReference type="InterPro" id="IPR036565">
    <property type="entry name" value="Mur-like_cat_sf"/>
</dbReference>
<dbReference type="PANTHER" id="PTHR43692">
    <property type="entry name" value="UDP-N-ACETYLMURAMOYLALANINE--D-GLUTAMATE LIGASE"/>
    <property type="match status" value="1"/>
</dbReference>
<dbReference type="GO" id="GO:0071555">
    <property type="term" value="P:cell wall organization"/>
    <property type="evidence" value="ECO:0007669"/>
    <property type="project" value="UniProtKB-KW"/>
</dbReference>
<keyword evidence="4 12" id="KW-0436">Ligase</keyword>
<name>A0A1Q6S9U1_9FIRM</name>
<evidence type="ECO:0000256" key="2">
    <source>
        <dbReference type="ARBA" id="ARBA00004752"/>
    </source>
</evidence>
<dbReference type="InterPro" id="IPR005762">
    <property type="entry name" value="MurD"/>
</dbReference>
<keyword evidence="7 12" id="KW-0067">ATP-binding</keyword>
<dbReference type="SUPFAM" id="SSF53244">
    <property type="entry name" value="MurD-like peptide ligases, peptide-binding domain"/>
    <property type="match status" value="1"/>
</dbReference>
<dbReference type="EMBL" id="QSFP01000001">
    <property type="protein sequence ID" value="RHA70310.1"/>
    <property type="molecule type" value="Genomic_DNA"/>
</dbReference>
<dbReference type="InterPro" id="IPR036615">
    <property type="entry name" value="Mur_ligase_C_dom_sf"/>
</dbReference>
<dbReference type="Gene3D" id="3.90.190.20">
    <property type="entry name" value="Mur ligase, C-terminal domain"/>
    <property type="match status" value="1"/>
</dbReference>
<dbReference type="GO" id="GO:0005737">
    <property type="term" value="C:cytoplasm"/>
    <property type="evidence" value="ECO:0007669"/>
    <property type="project" value="UniProtKB-SubCell"/>
</dbReference>
<protein>
    <recommendedName>
        <fullName evidence="12">UDP-N-acetylmuramoylalanine--D-glutamate ligase</fullName>
        <ecNumber evidence="12">6.3.2.9</ecNumber>
    </recommendedName>
    <alternativeName>
        <fullName evidence="12">D-glutamic acid-adding enzyme</fullName>
    </alternativeName>
    <alternativeName>
        <fullName evidence="12">UDP-N-acetylmuramoyl-L-alanyl-D-glutamate synthetase</fullName>
    </alternativeName>
</protein>
<dbReference type="Gene3D" id="3.40.1190.10">
    <property type="entry name" value="Mur-like, catalytic domain"/>
    <property type="match status" value="1"/>
</dbReference>
<evidence type="ECO:0000256" key="12">
    <source>
        <dbReference type="HAMAP-Rule" id="MF_00639"/>
    </source>
</evidence>
<keyword evidence="9 12" id="KW-0573">Peptidoglycan synthesis</keyword>
<dbReference type="HAMAP" id="MF_00639">
    <property type="entry name" value="MurD"/>
    <property type="match status" value="1"/>
</dbReference>
<keyword evidence="6 12" id="KW-0547">Nucleotide-binding</keyword>
<dbReference type="GO" id="GO:0004326">
    <property type="term" value="F:tetrahydrofolylpolyglutamate synthase activity"/>
    <property type="evidence" value="ECO:0007669"/>
    <property type="project" value="InterPro"/>
</dbReference>
<proteinExistence type="inferred from homology"/>
<keyword evidence="3 12" id="KW-0963">Cytoplasm</keyword>
<dbReference type="Pfam" id="PF08245">
    <property type="entry name" value="Mur_ligase_M"/>
    <property type="match status" value="1"/>
</dbReference>
<dbReference type="AlphaFoldDB" id="A0A1Q6S9U1"/>
<keyword evidence="8 12" id="KW-0133">Cell shape</keyword>
<reference evidence="14 15" key="1">
    <citation type="submission" date="2018-08" db="EMBL/GenBank/DDBJ databases">
        <title>A genome reference for cultivated species of the human gut microbiota.</title>
        <authorList>
            <person name="Zou Y."/>
            <person name="Xue W."/>
            <person name="Luo G."/>
        </authorList>
    </citation>
    <scope>NUCLEOTIDE SEQUENCE [LARGE SCALE GENOMIC DNA]</scope>
    <source>
        <strain evidence="14 15">AM43-11</strain>
    </source>
</reference>
<evidence type="ECO:0000256" key="5">
    <source>
        <dbReference type="ARBA" id="ARBA00022618"/>
    </source>
</evidence>
<dbReference type="InterPro" id="IPR013221">
    <property type="entry name" value="Mur_ligase_cen"/>
</dbReference>
<dbReference type="GO" id="GO:0008764">
    <property type="term" value="F:UDP-N-acetylmuramoylalanine-D-glutamate ligase activity"/>
    <property type="evidence" value="ECO:0007669"/>
    <property type="project" value="UniProtKB-UniRule"/>
</dbReference>
<dbReference type="UniPathway" id="UPA00219"/>
<dbReference type="GO" id="GO:0051301">
    <property type="term" value="P:cell division"/>
    <property type="evidence" value="ECO:0007669"/>
    <property type="project" value="UniProtKB-KW"/>
</dbReference>
<dbReference type="PROSITE" id="PS01011">
    <property type="entry name" value="FOLYLPOLYGLU_SYNT_1"/>
    <property type="match status" value="1"/>
</dbReference>
<dbReference type="InterPro" id="IPR018109">
    <property type="entry name" value="Folylpolyglutamate_synth_CS"/>
</dbReference>
<evidence type="ECO:0000256" key="6">
    <source>
        <dbReference type="ARBA" id="ARBA00022741"/>
    </source>
</evidence>
<feature type="binding site" evidence="12">
    <location>
        <begin position="94"/>
        <end position="100"/>
    </location>
    <ligand>
        <name>ATP</name>
        <dbReference type="ChEBI" id="CHEBI:30616"/>
    </ligand>
</feature>
<accession>A0A1Q6S9U1</accession>
<feature type="domain" description="Mur ligase central" evidence="13">
    <location>
        <begin position="92"/>
        <end position="209"/>
    </location>
</feature>
<comment type="pathway">
    <text evidence="2 12">Cell wall biogenesis; peptidoglycan biosynthesis.</text>
</comment>
<gene>
    <name evidence="12" type="primary">murD</name>
    <name evidence="14" type="ORF">DW927_01265</name>
</gene>
<keyword evidence="11 12" id="KW-0961">Cell wall biogenesis/degradation</keyword>
<comment type="catalytic activity">
    <reaction evidence="12">
        <text>UDP-N-acetyl-alpha-D-muramoyl-L-alanine + D-glutamate + ATP = UDP-N-acetyl-alpha-D-muramoyl-L-alanyl-D-glutamate + ADP + phosphate + H(+)</text>
        <dbReference type="Rhea" id="RHEA:16429"/>
        <dbReference type="ChEBI" id="CHEBI:15378"/>
        <dbReference type="ChEBI" id="CHEBI:29986"/>
        <dbReference type="ChEBI" id="CHEBI:30616"/>
        <dbReference type="ChEBI" id="CHEBI:43474"/>
        <dbReference type="ChEBI" id="CHEBI:83898"/>
        <dbReference type="ChEBI" id="CHEBI:83900"/>
        <dbReference type="ChEBI" id="CHEBI:456216"/>
        <dbReference type="EC" id="6.3.2.9"/>
    </reaction>
</comment>